<organism evidence="1 2">
    <name type="scientific">Eretmocerus hayati</name>
    <dbReference type="NCBI Taxonomy" id="131215"/>
    <lineage>
        <taxon>Eukaryota</taxon>
        <taxon>Metazoa</taxon>
        <taxon>Ecdysozoa</taxon>
        <taxon>Arthropoda</taxon>
        <taxon>Hexapoda</taxon>
        <taxon>Insecta</taxon>
        <taxon>Pterygota</taxon>
        <taxon>Neoptera</taxon>
        <taxon>Endopterygota</taxon>
        <taxon>Hymenoptera</taxon>
        <taxon>Apocrita</taxon>
        <taxon>Proctotrupomorpha</taxon>
        <taxon>Chalcidoidea</taxon>
        <taxon>Aphelinidae</taxon>
        <taxon>Aphelininae</taxon>
        <taxon>Eretmocerus</taxon>
    </lineage>
</organism>
<gene>
    <name evidence="1" type="ORF">QAD02_023014</name>
</gene>
<proteinExistence type="predicted"/>
<protein>
    <submittedName>
        <fullName evidence="1">Uncharacterized protein</fullName>
    </submittedName>
</protein>
<accession>A0ACC2PUE1</accession>
<comment type="caution">
    <text evidence="1">The sequence shown here is derived from an EMBL/GenBank/DDBJ whole genome shotgun (WGS) entry which is preliminary data.</text>
</comment>
<name>A0ACC2PUE1_9HYME</name>
<reference evidence="1" key="1">
    <citation type="submission" date="2023-04" db="EMBL/GenBank/DDBJ databases">
        <title>A chromosome-level genome assembly of the parasitoid wasp Eretmocerus hayati.</title>
        <authorList>
            <person name="Zhong Y."/>
            <person name="Liu S."/>
            <person name="Liu Y."/>
        </authorList>
    </citation>
    <scope>NUCLEOTIDE SEQUENCE</scope>
    <source>
        <strain evidence="1">ZJU_SS_LIU_2023</strain>
    </source>
</reference>
<keyword evidence="2" id="KW-1185">Reference proteome</keyword>
<dbReference type="EMBL" id="CM056741">
    <property type="protein sequence ID" value="KAJ8687220.1"/>
    <property type="molecule type" value="Genomic_DNA"/>
</dbReference>
<sequence length="431" mass="48575">MLKDTVINNLQNGMKPLIEALYAPYHVKAEMNDDLADDNSKKSAHKSIEYRKKGNDFYSKKDHSEIDHEMILHFYSKSAAYAPQGSEELALAYGNRSALWLHLRKYDLCLIDIDRALQVTKCNNLKGKLLKRQEGCLNLRSDIPNKPKKLQFLAYNPSKLLPCAANSVALVHNEKYGWHYIANRNIKPGEIVISEDTSYASVENDQIYLVCSHCLAFAWAGIPCDSCVFAIYCSEHCKQEAWNQYHDTMCSKLPILHSIIAKLSADVFSVLYLSTRIVDTFIKKEGIEKVLEEAGKFDKEQDHNSGKFSADMGLNCKKFGTLYNLSNAKIDCDTETASVTSIFNKLNFIIDLNIFKFIAGPPECDDNSVCRCINLQSCIKNKCAARGRVIGPCSSFINHSCMPNVRQIFLPGPKIIVLSMRPINKGEQVSF</sequence>
<dbReference type="Proteomes" id="UP001239111">
    <property type="component" value="Chromosome 1"/>
</dbReference>
<evidence type="ECO:0000313" key="1">
    <source>
        <dbReference type="EMBL" id="KAJ8687220.1"/>
    </source>
</evidence>
<evidence type="ECO:0000313" key="2">
    <source>
        <dbReference type="Proteomes" id="UP001239111"/>
    </source>
</evidence>